<proteinExistence type="predicted"/>
<feature type="transmembrane region" description="Helical" evidence="1">
    <location>
        <begin position="190"/>
        <end position="210"/>
    </location>
</feature>
<organism evidence="3 4">
    <name type="scientific">Cruoricaptor ignavus</name>
    <dbReference type="NCBI Taxonomy" id="1118202"/>
    <lineage>
        <taxon>Bacteria</taxon>
        <taxon>Pseudomonadati</taxon>
        <taxon>Bacteroidota</taxon>
        <taxon>Flavobacteriia</taxon>
        <taxon>Flavobacteriales</taxon>
        <taxon>Weeksellaceae</taxon>
        <taxon>Cruoricaptor</taxon>
    </lineage>
</organism>
<dbReference type="Proteomes" id="UP000184335">
    <property type="component" value="Unassembled WGS sequence"/>
</dbReference>
<dbReference type="RefSeq" id="WP_073179993.1">
    <property type="nucleotide sequence ID" value="NZ_CP063145.1"/>
</dbReference>
<reference evidence="2 5" key="2">
    <citation type="submission" date="2020-10" db="EMBL/GenBank/DDBJ databases">
        <title>Complete genome of Cruoricapor ignavus strain M1214 isolated from the blood culture of a febrile patient.</title>
        <authorList>
            <person name="Guglielmino C.J.D."/>
        </authorList>
    </citation>
    <scope>NUCLEOTIDE SEQUENCE [LARGE SCALE GENOMIC DNA]</scope>
    <source>
        <strain evidence="2 5">M1214</strain>
    </source>
</reference>
<feature type="transmembrane region" description="Helical" evidence="1">
    <location>
        <begin position="82"/>
        <end position="107"/>
    </location>
</feature>
<keyword evidence="4" id="KW-1185">Reference proteome</keyword>
<dbReference type="PANTHER" id="PTHR40076:SF1">
    <property type="entry name" value="MEMBRANE PROTEIN"/>
    <property type="match status" value="1"/>
</dbReference>
<keyword evidence="2" id="KW-0503">Monooxygenase</keyword>
<keyword evidence="2" id="KW-0560">Oxidoreductase</keyword>
<accession>A0A1M6FP37</accession>
<evidence type="ECO:0000313" key="5">
    <source>
        <dbReference type="Proteomes" id="UP000593605"/>
    </source>
</evidence>
<dbReference type="AlphaFoldDB" id="A0A1M6FP37"/>
<evidence type="ECO:0000313" key="4">
    <source>
        <dbReference type="Proteomes" id="UP000184335"/>
    </source>
</evidence>
<feature type="transmembrane region" description="Helical" evidence="1">
    <location>
        <begin position="216"/>
        <end position="235"/>
    </location>
</feature>
<gene>
    <name evidence="2" type="ORF">IMZ16_06560</name>
    <name evidence="3" type="ORF">SAMN05443429_10782</name>
</gene>
<sequence>MENFNLNPAQEIPERSTSGVISHAFNLYKGIFAYALLATVLYIVLNSLLGALFPFDSQEFMRQVQQSGGDFSRLDPELVSQYSTMSVVSGIIGILLSPLLAGVIYIASKYHNGHRPEFRDLFVYYRQNFGQVLLYGLLSGIILSFSFSLCFLPGLFVAPLFMLGYPIVLFENATAIEAIKKSVNIAKENYGAFLGIFILSALISLAGLLLCFVGIILTYPFIFVAMYSAYCAFVGRPRPIYGNI</sequence>
<name>A0A1M6FP37_9FLAO</name>
<evidence type="ECO:0000313" key="2">
    <source>
        <dbReference type="EMBL" id="QOR73199.1"/>
    </source>
</evidence>
<feature type="transmembrane region" description="Helical" evidence="1">
    <location>
        <begin position="151"/>
        <end position="170"/>
    </location>
</feature>
<evidence type="ECO:0000313" key="3">
    <source>
        <dbReference type="EMBL" id="SHI99423.1"/>
    </source>
</evidence>
<keyword evidence="1" id="KW-1133">Transmembrane helix</keyword>
<feature type="transmembrane region" description="Helical" evidence="1">
    <location>
        <begin position="31"/>
        <end position="53"/>
    </location>
</feature>
<dbReference type="InterPro" id="IPR010380">
    <property type="entry name" value="DUF975"/>
</dbReference>
<keyword evidence="1" id="KW-0812">Transmembrane</keyword>
<dbReference type="Proteomes" id="UP000593605">
    <property type="component" value="Chromosome"/>
</dbReference>
<dbReference type="STRING" id="1118202.SAMN05443429_10782"/>
<dbReference type="GO" id="GO:0004497">
    <property type="term" value="F:monooxygenase activity"/>
    <property type="evidence" value="ECO:0007669"/>
    <property type="project" value="UniProtKB-KW"/>
</dbReference>
<feature type="transmembrane region" description="Helical" evidence="1">
    <location>
        <begin position="128"/>
        <end position="145"/>
    </location>
</feature>
<keyword evidence="1" id="KW-0472">Membrane</keyword>
<dbReference type="EMBL" id="CP063145">
    <property type="protein sequence ID" value="QOR73199.1"/>
    <property type="molecule type" value="Genomic_DNA"/>
</dbReference>
<dbReference type="OrthoDB" id="1436627at2"/>
<evidence type="ECO:0000256" key="1">
    <source>
        <dbReference type="SAM" id="Phobius"/>
    </source>
</evidence>
<protein>
    <submittedName>
        <fullName evidence="2">Beta-carotene 15,15'-monooxygenase</fullName>
    </submittedName>
</protein>
<reference evidence="3 4" key="1">
    <citation type="submission" date="2016-11" db="EMBL/GenBank/DDBJ databases">
        <authorList>
            <person name="Jaros S."/>
            <person name="Januszkiewicz K."/>
            <person name="Wedrychowicz H."/>
        </authorList>
    </citation>
    <scope>NUCLEOTIDE SEQUENCE [LARGE SCALE GENOMIC DNA]</scope>
    <source>
        <strain evidence="3 4">DSM 25479</strain>
    </source>
</reference>
<dbReference type="EMBL" id="FQYI01000007">
    <property type="protein sequence ID" value="SHI99423.1"/>
    <property type="molecule type" value="Genomic_DNA"/>
</dbReference>
<dbReference type="PANTHER" id="PTHR40076">
    <property type="entry name" value="MEMBRANE PROTEIN-RELATED"/>
    <property type="match status" value="1"/>
</dbReference>
<dbReference type="KEGG" id="civ:IMZ16_06560"/>